<dbReference type="AlphaFoldDB" id="A0A1I5DLH5"/>
<dbReference type="EMBL" id="FOWE01000002">
    <property type="protein sequence ID" value="SFN99651.1"/>
    <property type="molecule type" value="Genomic_DNA"/>
</dbReference>
<accession>A0A1I5DLH5</accession>
<evidence type="ECO:0000313" key="2">
    <source>
        <dbReference type="EMBL" id="SFN99651.1"/>
    </source>
</evidence>
<sequence>MDDALPLGRPLLLRADALAAGLDDRDLARAVRRGQLTRVRPGAYLDPSATLSANHALVLATAAVLRDGGAVSHVSAAVLHGLPLWHAATDRVHVTRSPPAAGSGSARVHLHVARLPEDDLTTVDGATTTSLARAVVDLGRSLPFESALVAADAALASGQVTPAHLDACLARMGPVPGSRRASRVVAFADGRSESVGESRSRVLMHRLGLPVPDLQVRLLRPDRSVIARCDFGWRDHRTVGEFDGRVKYRGEAAGPDPGEVVFREKRREDDIRDSGWEVARWTWADLRTPAVVERRIRRAFARGGRSL</sequence>
<dbReference type="RefSeq" id="WP_075012263.1">
    <property type="nucleotide sequence ID" value="NZ_FOWE01000002.1"/>
</dbReference>
<keyword evidence="3" id="KW-1185">Reference proteome</keyword>
<gene>
    <name evidence="2" type="ORF">SAMN05660359_00847</name>
</gene>
<dbReference type="InterPro" id="IPR025159">
    <property type="entry name" value="AbiEi_N"/>
</dbReference>
<reference evidence="3" key="1">
    <citation type="submission" date="2016-10" db="EMBL/GenBank/DDBJ databases">
        <authorList>
            <person name="Varghese N."/>
            <person name="Submissions S."/>
        </authorList>
    </citation>
    <scope>NUCLEOTIDE SEQUENCE [LARGE SCALE GENOMIC DNA]</scope>
    <source>
        <strain evidence="3">DSM 43161</strain>
    </source>
</reference>
<feature type="domain" description="AbiEi antitoxin N-terminal" evidence="1">
    <location>
        <begin position="10"/>
        <end position="45"/>
    </location>
</feature>
<name>A0A1I5DLH5_9ACTN</name>
<organism evidence="2 3">
    <name type="scientific">Geodermatophilus obscurus</name>
    <dbReference type="NCBI Taxonomy" id="1861"/>
    <lineage>
        <taxon>Bacteria</taxon>
        <taxon>Bacillati</taxon>
        <taxon>Actinomycetota</taxon>
        <taxon>Actinomycetes</taxon>
        <taxon>Geodermatophilales</taxon>
        <taxon>Geodermatophilaceae</taxon>
        <taxon>Geodermatophilus</taxon>
    </lineage>
</organism>
<dbReference type="Proteomes" id="UP000183642">
    <property type="component" value="Unassembled WGS sequence"/>
</dbReference>
<evidence type="ECO:0000313" key="3">
    <source>
        <dbReference type="Proteomes" id="UP000183642"/>
    </source>
</evidence>
<dbReference type="OrthoDB" id="5517693at2"/>
<evidence type="ECO:0000259" key="1">
    <source>
        <dbReference type="Pfam" id="PF13338"/>
    </source>
</evidence>
<protein>
    <submittedName>
        <fullName evidence="2">Transcriptional regulator, AbiEi antitoxin, Type IV TA system</fullName>
    </submittedName>
</protein>
<dbReference type="Pfam" id="PF13338">
    <property type="entry name" value="AbiEi_4"/>
    <property type="match status" value="1"/>
</dbReference>
<proteinExistence type="predicted"/>